<dbReference type="RefSeq" id="WP_166346410.1">
    <property type="nucleotide sequence ID" value="NZ_CP088280.1"/>
</dbReference>
<evidence type="ECO:0000313" key="5">
    <source>
        <dbReference type="Proteomes" id="UP000564836"/>
    </source>
</evidence>
<dbReference type="EMBL" id="CP088280">
    <property type="protein sequence ID" value="UGX94078.1"/>
    <property type="molecule type" value="Genomic_DNA"/>
</dbReference>
<evidence type="ECO:0000256" key="1">
    <source>
        <dbReference type="SAM" id="MobiDB-lite"/>
    </source>
</evidence>
<name>A0A7Z0QAC0_9BRAD</name>
<protein>
    <recommendedName>
        <fullName evidence="6">OmpA-like domain-containing protein</fullName>
    </recommendedName>
</protein>
<proteinExistence type="predicted"/>
<dbReference type="EMBL" id="JACBFH010000001">
    <property type="protein sequence ID" value="NYY89864.1"/>
    <property type="molecule type" value="Genomic_DNA"/>
</dbReference>
<dbReference type="InterPro" id="IPR036737">
    <property type="entry name" value="OmpA-like_sf"/>
</dbReference>
<evidence type="ECO:0000256" key="2">
    <source>
        <dbReference type="SAM" id="Phobius"/>
    </source>
</evidence>
<reference evidence="4 5" key="1">
    <citation type="journal article" date="2017" name="Syst. Appl. Microbiol.">
        <title>Soybeans inoculated with root zone soils of Canadian native legumes harbour diverse and novel Bradyrhizobium spp. that possess agricultural potential.</title>
        <authorList>
            <person name="Bromfield E.S.P."/>
            <person name="Cloutier S."/>
            <person name="Tambong J.T."/>
            <person name="Tran Thi T.V."/>
        </authorList>
    </citation>
    <scope>NUCLEOTIDE SEQUENCE [LARGE SCALE GENOMIC DNA]</scope>
    <source>
        <strain evidence="4 5">323S2</strain>
    </source>
</reference>
<dbReference type="Proteomes" id="UP000564836">
    <property type="component" value="Chromosome"/>
</dbReference>
<feature type="transmembrane region" description="Helical" evidence="2">
    <location>
        <begin position="20"/>
        <end position="45"/>
    </location>
</feature>
<keyword evidence="2" id="KW-1133">Transmembrane helix</keyword>
<evidence type="ECO:0000313" key="3">
    <source>
        <dbReference type="EMBL" id="NYY89864.1"/>
    </source>
</evidence>
<keyword evidence="2" id="KW-0472">Membrane</keyword>
<keyword evidence="2" id="KW-0812">Transmembrane</keyword>
<evidence type="ECO:0000313" key="4">
    <source>
        <dbReference type="EMBL" id="UGX94078.1"/>
    </source>
</evidence>
<sequence length="410" mass="43944">MSVVNGQITRQGSSYRQGLVLGLTMAEIMLLLVFCLLIAMATFILKEQEKRAASEKRVETLLADNRRSQDLVQALSKNEALVEKLKTIAGSSDPQAIDQYWRELVEGRATADELQKSGITLKELRDRIAQVKTLDANGIDIDKAVKDANAMAAINRALAKPGEPPVSTQSIIDALSRTAPAGGSPGHLWPPIISLSEADGNFFKSGSAELSAPFRDSLLTKIPTKVLEYIKQYDVDVVEVVGHTDEQPLGVHQSNLDRDLLPVLKGKTEVGKLVPADNAGLGLARAVSVVSVLKQNTQLANYKIIPLSGAQLVNTDETLAIEGIPANIPERRRIEIRLRKSSAHEATASIAQPTPARVLSVTPRALVAPVKPRPAAPAPISLLLRQPSSPPKSAAPPVIRPTPGTPAIAH</sequence>
<feature type="region of interest" description="Disordered" evidence="1">
    <location>
        <begin position="382"/>
        <end position="410"/>
    </location>
</feature>
<dbReference type="SUPFAM" id="SSF103088">
    <property type="entry name" value="OmpA-like"/>
    <property type="match status" value="1"/>
</dbReference>
<organism evidence="3">
    <name type="scientific">Bradyrhizobium barranii subsp. barranii</name>
    <dbReference type="NCBI Taxonomy" id="2823807"/>
    <lineage>
        <taxon>Bacteria</taxon>
        <taxon>Pseudomonadati</taxon>
        <taxon>Pseudomonadota</taxon>
        <taxon>Alphaproteobacteria</taxon>
        <taxon>Hyphomicrobiales</taxon>
        <taxon>Nitrobacteraceae</taxon>
        <taxon>Bradyrhizobium</taxon>
        <taxon>Bradyrhizobium barranii</taxon>
    </lineage>
</organism>
<reference evidence="3" key="2">
    <citation type="submission" date="2020-06" db="EMBL/GenBank/DDBJ databases">
        <title>Whole Genome Sequence of Bradyrhizobium sp. Strain 323S2.</title>
        <authorList>
            <person name="Bromfield E.S.P."/>
        </authorList>
    </citation>
    <scope>NUCLEOTIDE SEQUENCE [LARGE SCALE GENOMIC DNA]</scope>
    <source>
        <strain evidence="3">323S2</strain>
    </source>
</reference>
<gene>
    <name evidence="4" type="ORF">G6321_00052480</name>
    <name evidence="3" type="ORF">G6321_15960</name>
</gene>
<reference evidence="4 5" key="3">
    <citation type="journal article" date="2022" name="Int. J. Syst. Evol. Microbiol.">
        <title>Strains of Bradyrhizobium barranii sp. nov. associated with legumes native to Canada are symbionts of soybeans and belong to different subspecies (subsp. barranii subsp. nov. and subsp. apii subsp. nov.) and symbiovars (sv. glycinearum and sv. septentrionale).</title>
        <authorList>
            <person name="Bromfield E.S.P."/>
            <person name="Cloutier S."/>
            <person name="Wasai-Hara S."/>
            <person name="Minamisawa K."/>
        </authorList>
    </citation>
    <scope>NUCLEOTIDE SEQUENCE [LARGE SCALE GENOMIC DNA]</scope>
    <source>
        <strain evidence="4 5">323S2</strain>
    </source>
</reference>
<accession>A0A7Z0QAC0</accession>
<evidence type="ECO:0008006" key="6">
    <source>
        <dbReference type="Google" id="ProtNLM"/>
    </source>
</evidence>
<dbReference type="Gene3D" id="3.30.1330.60">
    <property type="entry name" value="OmpA-like domain"/>
    <property type="match status" value="1"/>
</dbReference>
<feature type="compositionally biased region" description="Pro residues" evidence="1">
    <location>
        <begin position="388"/>
        <end position="404"/>
    </location>
</feature>
<dbReference type="AlphaFoldDB" id="A0A7Z0QAC0"/>